<dbReference type="Pfam" id="PF23341">
    <property type="entry name" value="PEP5_VPS11_N"/>
    <property type="match status" value="1"/>
</dbReference>
<evidence type="ECO:0000256" key="12">
    <source>
        <dbReference type="PROSITE-ProRule" id="PRU00175"/>
    </source>
</evidence>
<dbReference type="Gene3D" id="2.130.10.10">
    <property type="entry name" value="YVTN repeat-like/Quinoprotein amine dehydrogenase"/>
    <property type="match status" value="1"/>
</dbReference>
<dbReference type="InterPro" id="IPR057308">
    <property type="entry name" value="CHCR_PEP5_VPS11"/>
</dbReference>
<dbReference type="PANTHER" id="PTHR23323">
    <property type="entry name" value="VACUOLAR PROTEIN SORTING-ASSOCIATED PROTEIN"/>
    <property type="match status" value="1"/>
</dbReference>
<dbReference type="GO" id="GO:0006886">
    <property type="term" value="P:intracellular protein transport"/>
    <property type="evidence" value="ECO:0007669"/>
    <property type="project" value="UniProtKB-UniRule"/>
</dbReference>
<keyword evidence="7" id="KW-0862">Zinc</keyword>
<comment type="similarity">
    <text evidence="3 11">Belongs to the VPS11 family.</text>
</comment>
<evidence type="ECO:0000256" key="10">
    <source>
        <dbReference type="ARBA" id="ARBA00023228"/>
    </source>
</evidence>
<dbReference type="PROSITE" id="PS50236">
    <property type="entry name" value="CHCR"/>
    <property type="match status" value="1"/>
</dbReference>
<protein>
    <recommendedName>
        <fullName evidence="11">Vacuolar protein sorting-associated protein 11 homolog</fullName>
    </recommendedName>
</protein>
<keyword evidence="5" id="KW-0479">Metal-binding</keyword>
<evidence type="ECO:0000256" key="9">
    <source>
        <dbReference type="ARBA" id="ARBA00023136"/>
    </source>
</evidence>
<dbReference type="PANTHER" id="PTHR23323:SF24">
    <property type="entry name" value="VACUOLAR PROTEIN SORTING-ASSOCIATED PROTEIN 11 HOMOLOG"/>
    <property type="match status" value="1"/>
</dbReference>
<proteinExistence type="inferred from homology"/>
<evidence type="ECO:0000313" key="16">
    <source>
        <dbReference type="Proteomes" id="UP001558652"/>
    </source>
</evidence>
<evidence type="ECO:0000256" key="13">
    <source>
        <dbReference type="PROSITE-ProRule" id="PRU01006"/>
    </source>
</evidence>
<evidence type="ECO:0000256" key="6">
    <source>
        <dbReference type="ARBA" id="ARBA00022771"/>
    </source>
</evidence>
<evidence type="ECO:0000259" key="14">
    <source>
        <dbReference type="PROSITE" id="PS50089"/>
    </source>
</evidence>
<feature type="domain" description="RING-type" evidence="14">
    <location>
        <begin position="751"/>
        <end position="787"/>
    </location>
</feature>
<dbReference type="CDD" id="cd16688">
    <property type="entry name" value="RING-H2_Vps11"/>
    <property type="match status" value="1"/>
</dbReference>
<comment type="subcellular location">
    <subcellularLocation>
        <location evidence="2">Late endosome membrane</location>
        <topology evidence="2">Peripheral membrane protein</topology>
        <orientation evidence="2">Cytoplasmic side</orientation>
    </subcellularLocation>
    <subcellularLocation>
        <location evidence="1">Lysosome</location>
    </subcellularLocation>
</comment>
<keyword evidence="4" id="KW-0813">Transport</keyword>
<keyword evidence="10" id="KW-0458">Lysosome</keyword>
<reference evidence="15 16" key="1">
    <citation type="submission" date="2024-07" db="EMBL/GenBank/DDBJ databases">
        <title>Chromosome-level genome assembly of the water stick insect Ranatra chinensis (Heteroptera: Nepidae).</title>
        <authorList>
            <person name="Liu X."/>
        </authorList>
    </citation>
    <scope>NUCLEOTIDE SEQUENCE [LARGE SCALE GENOMIC DNA]</scope>
    <source>
        <strain evidence="15">Cailab_2021Rc</strain>
        <tissue evidence="15">Muscle</tissue>
    </source>
</reference>
<evidence type="ECO:0000256" key="2">
    <source>
        <dbReference type="ARBA" id="ARBA00004492"/>
    </source>
</evidence>
<evidence type="ECO:0000256" key="3">
    <source>
        <dbReference type="ARBA" id="ARBA00007070"/>
    </source>
</evidence>
<dbReference type="AlphaFoldDB" id="A0ABD0Y4I4"/>
<dbReference type="PROSITE" id="PS50089">
    <property type="entry name" value="ZF_RING_2"/>
    <property type="match status" value="1"/>
</dbReference>
<comment type="caution">
    <text evidence="15">The sequence shown here is derived from an EMBL/GenBank/DDBJ whole genome shotgun (WGS) entry which is preliminary data.</text>
</comment>
<evidence type="ECO:0000256" key="7">
    <source>
        <dbReference type="ARBA" id="ARBA00022833"/>
    </source>
</evidence>
<dbReference type="InterPro" id="IPR001841">
    <property type="entry name" value="Znf_RING"/>
</dbReference>
<sequence>MFQGVRVTASSSGHELFVLGDSDGYVHLVNRTFEIRSFSAYERGISLLHQSKDSPILVSIGEDEIGVNPVIKVWNLDKNDKHGDPVCLRITRATIPNKAVIASCLAVSDNLSLMAVGFVDGSIIIYRGDISRERSSKQKHLKDDLPSITGLAFQTSGKVIMLYVATVSSVEVYDVTHKDKEKKIHLDGKGCALRCSILAESLPNNDFMVARRDAVYCYTNFVLGPCYAISGEKIQLEWFRSYLVIVAKDMEPAPRISTRVNFFSDLNRDSHIITILDIQNKFIVFTALVKDVSAVLIEWGAIYVLSTDNSLCLIAKSQQYDAQGLMEIFRQFGDHLYIKGDHKGAMEQYIKTIGSLEPSYVIRKYKDSQQVENLTTYLQALHKDGVATGDHTTLLINCYTKLNKPELLKEFVMTKDREVDFNVEVAIEVCRHVSAEDALLLAEKHCLHSWYLTIQIEDQKKYNAALDYIGKLDFEQAEFMIKKYGITLLENVPEETTSFLKKLCTDYEPNNKNSDGSSYSGQQKANPEDFIHYFLNNSERLVEFLEHLIQISSKWSPHIYTTLLEHYIHVWGKQTDHHARLQYEQKIMRLLESPDASYDKLQALILCKAANFKSGILHLYEQNKMYQAILKYHVAQQDYSSLLVCCRRFGHQEPGLWVQALWAVAPQQNLPHDLLDEILSVIEKEKLLSPLSVVDALSYSPNVKVGNVKNYLNKIFQTELKLTEQQKALIEKYTQQTKKSRNTIEGIRNKCSACNKQLELPSVNLFCQHSYHQHCFQTFSENECPMCLPNNKQILDAIQSQEQSKDLHEVFHSQLDRADDAFSLVTAYLGRRVFTELTDYSKVAMGKFFLIVIMDSS</sequence>
<dbReference type="InterPro" id="IPR016528">
    <property type="entry name" value="VPS11"/>
</dbReference>
<dbReference type="EMBL" id="JBFDAA010000014">
    <property type="protein sequence ID" value="KAL1122315.1"/>
    <property type="molecule type" value="Genomic_DNA"/>
</dbReference>
<dbReference type="SUPFAM" id="SSF57850">
    <property type="entry name" value="RING/U-box"/>
    <property type="match status" value="1"/>
</dbReference>
<dbReference type="GO" id="GO:0008270">
    <property type="term" value="F:zinc ion binding"/>
    <property type="evidence" value="ECO:0007669"/>
    <property type="project" value="UniProtKB-KW"/>
</dbReference>
<evidence type="ECO:0000256" key="4">
    <source>
        <dbReference type="ARBA" id="ARBA00022448"/>
    </source>
</evidence>
<evidence type="ECO:0000256" key="5">
    <source>
        <dbReference type="ARBA" id="ARBA00022723"/>
    </source>
</evidence>
<evidence type="ECO:0000256" key="8">
    <source>
        <dbReference type="ARBA" id="ARBA00022927"/>
    </source>
</evidence>
<dbReference type="Proteomes" id="UP001558652">
    <property type="component" value="Unassembled WGS sequence"/>
</dbReference>
<keyword evidence="8" id="KW-0653">Protein transport</keyword>
<gene>
    <name evidence="15" type="ORF">AAG570_003720</name>
</gene>
<dbReference type="PIRSF" id="PIRSF007860">
    <property type="entry name" value="VPS11"/>
    <property type="match status" value="1"/>
</dbReference>
<dbReference type="GO" id="GO:0031902">
    <property type="term" value="C:late endosome membrane"/>
    <property type="evidence" value="ECO:0007669"/>
    <property type="project" value="UniProtKB-SubCell"/>
</dbReference>
<accession>A0ABD0Y4I4</accession>
<evidence type="ECO:0000313" key="15">
    <source>
        <dbReference type="EMBL" id="KAL1122315.1"/>
    </source>
</evidence>
<dbReference type="GO" id="GO:0005764">
    <property type="term" value="C:lysosome"/>
    <property type="evidence" value="ECO:0007669"/>
    <property type="project" value="UniProtKB-SubCell"/>
</dbReference>
<dbReference type="InterPro" id="IPR057307">
    <property type="entry name" value="PEP5_VPS11_N"/>
</dbReference>
<dbReference type="SUPFAM" id="SSF50978">
    <property type="entry name" value="WD40 repeat-like"/>
    <property type="match status" value="1"/>
</dbReference>
<keyword evidence="9 11" id="KW-0472">Membrane</keyword>
<dbReference type="GO" id="GO:0099023">
    <property type="term" value="C:vesicle tethering complex"/>
    <property type="evidence" value="ECO:0007669"/>
    <property type="project" value="UniProtKB-ARBA"/>
</dbReference>
<evidence type="ECO:0000256" key="1">
    <source>
        <dbReference type="ARBA" id="ARBA00004371"/>
    </source>
</evidence>
<name>A0ABD0Y4I4_9HEMI</name>
<keyword evidence="16" id="KW-1185">Reference proteome</keyword>
<dbReference type="InterPro" id="IPR024763">
    <property type="entry name" value="VPS11_C"/>
</dbReference>
<evidence type="ECO:0000256" key="11">
    <source>
        <dbReference type="PIRNR" id="PIRNR007860"/>
    </source>
</evidence>
<dbReference type="GO" id="GO:0016050">
    <property type="term" value="P:vesicle organization"/>
    <property type="evidence" value="ECO:0007669"/>
    <property type="project" value="UniProtKB-ARBA"/>
</dbReference>
<organism evidence="15 16">
    <name type="scientific">Ranatra chinensis</name>
    <dbReference type="NCBI Taxonomy" id="642074"/>
    <lineage>
        <taxon>Eukaryota</taxon>
        <taxon>Metazoa</taxon>
        <taxon>Ecdysozoa</taxon>
        <taxon>Arthropoda</taxon>
        <taxon>Hexapoda</taxon>
        <taxon>Insecta</taxon>
        <taxon>Pterygota</taxon>
        <taxon>Neoptera</taxon>
        <taxon>Paraneoptera</taxon>
        <taxon>Hemiptera</taxon>
        <taxon>Heteroptera</taxon>
        <taxon>Panheteroptera</taxon>
        <taxon>Nepomorpha</taxon>
        <taxon>Nepidae</taxon>
        <taxon>Ranatrinae</taxon>
        <taxon>Ranatra</taxon>
    </lineage>
</organism>
<dbReference type="InterPro" id="IPR000547">
    <property type="entry name" value="Clathrin_H-chain/VPS_repeat"/>
</dbReference>
<feature type="repeat" description="CHCR" evidence="13">
    <location>
        <begin position="349"/>
        <end position="497"/>
    </location>
</feature>
<dbReference type="Gene3D" id="3.30.40.10">
    <property type="entry name" value="Zinc/RING finger domain, C3HC4 (zinc finger)"/>
    <property type="match status" value="1"/>
</dbReference>
<dbReference type="InterPro" id="IPR036322">
    <property type="entry name" value="WD40_repeat_dom_sf"/>
</dbReference>
<dbReference type="Pfam" id="PF23356">
    <property type="entry name" value="TPR_PEP5_VPS11"/>
    <property type="match status" value="1"/>
</dbReference>
<dbReference type="InterPro" id="IPR015943">
    <property type="entry name" value="WD40/YVTN_repeat-like_dom_sf"/>
</dbReference>
<keyword evidence="6 12" id="KW-0863">Zinc-finger</keyword>
<dbReference type="Pfam" id="PF12451">
    <property type="entry name" value="VPS11_C"/>
    <property type="match status" value="1"/>
</dbReference>
<dbReference type="InterPro" id="IPR013083">
    <property type="entry name" value="Znf_RING/FYVE/PHD"/>
</dbReference>